<feature type="chain" id="PRO_5039072865" evidence="1">
    <location>
        <begin position="18"/>
        <end position="710"/>
    </location>
</feature>
<comment type="caution">
    <text evidence="2">The sequence shown here is derived from an EMBL/GenBank/DDBJ whole genome shotgun (WGS) entry which is preliminary data.</text>
</comment>
<protein>
    <submittedName>
        <fullName evidence="2">Uncharacterized protein</fullName>
    </submittedName>
</protein>
<accession>A0A9D9GSG5</accession>
<proteinExistence type="predicted"/>
<dbReference type="AlphaFoldDB" id="A0A9D9GSG5"/>
<name>A0A9D9GSG5_9BACL</name>
<feature type="signal peptide" evidence="1">
    <location>
        <begin position="1"/>
        <end position="17"/>
    </location>
</feature>
<dbReference type="Proteomes" id="UP000823629">
    <property type="component" value="Unassembled WGS sequence"/>
</dbReference>
<dbReference type="EMBL" id="JADING010000037">
    <property type="protein sequence ID" value="MBO8414100.1"/>
    <property type="molecule type" value="Genomic_DNA"/>
</dbReference>
<gene>
    <name evidence="2" type="ORF">IAC78_01275</name>
</gene>
<keyword evidence="1" id="KW-0732">Signal</keyword>
<sequence>MKKRLFLLGMSITGLVAIPCALVGSTYTSGEARTVKNAEDVTYKISSTLPSQITLVDMLTSAKAGDVVDVKVSYDASKVNLKSILVNGKRAAKVSTTNYYFVMPSEDVVISADCIIEGDYTITNASEENGIILQGLPEDKVQAGDEISFKVLQQAGSHYAFTGDLSISYLDAEQVTKTVDYELSDEVYTFVMPAANVTITAQTEERLFKVDEVNYGADENGEGGTDLISTIYATAPDSTKEESITYKKAAVVGSTIRVTFVSYVDEVIPTGVEIVETGEKYMIEEGETDVSFVLPAHDVTLRPLAEANYVPFTLQASEHLTPKVYIKNEAGEYEELTTLEAVPGTMLYLTAESSDAENYYLGKYTGTYLGYSGTSTISSYKFELNEDGYYEYEMENEEEITLIPLEYGRQTPELNNSSNITLSLYLKEGETYTPINSFIGEQDVYIKAESSDPSKYSVRTITIEYTDLDQSYNPDRTVEPELQDDGYYKFTSVVSGTDYVISVTEQNDALLEGYPCLGEYALKNVYSSYSSFGETSVGKALTISTNGEVDFGGTKEYVVSTDATKEDATGFLQCDTRVLAYGPNIVFSSFKFSSLISNDNYFGVKTRNENATYSWSSVSVDDADGAKQQLYQGFETIDGVTTPICLGYYKYTESDGELHLDGVELKDAEGNVISMPTDESATFSADVYVDGVKVATVTYDSASWTWTNVE</sequence>
<evidence type="ECO:0000313" key="2">
    <source>
        <dbReference type="EMBL" id="MBO8414100.1"/>
    </source>
</evidence>
<evidence type="ECO:0000313" key="3">
    <source>
        <dbReference type="Proteomes" id="UP000823629"/>
    </source>
</evidence>
<reference evidence="2" key="2">
    <citation type="journal article" date="2021" name="PeerJ">
        <title>Extensive microbial diversity within the chicken gut microbiome revealed by metagenomics and culture.</title>
        <authorList>
            <person name="Gilroy R."/>
            <person name="Ravi A."/>
            <person name="Getino M."/>
            <person name="Pursley I."/>
            <person name="Horton D.L."/>
            <person name="Alikhan N.F."/>
            <person name="Baker D."/>
            <person name="Gharbi K."/>
            <person name="Hall N."/>
            <person name="Watson M."/>
            <person name="Adriaenssens E.M."/>
            <person name="Foster-Nyarko E."/>
            <person name="Jarju S."/>
            <person name="Secka A."/>
            <person name="Antonio M."/>
            <person name="Oren A."/>
            <person name="Chaudhuri R.R."/>
            <person name="La Ragione R."/>
            <person name="Hildebrand F."/>
            <person name="Pallen M.J."/>
        </authorList>
    </citation>
    <scope>NUCLEOTIDE SEQUENCE</scope>
    <source>
        <strain evidence="2">1748</strain>
    </source>
</reference>
<reference evidence="2" key="1">
    <citation type="submission" date="2020-10" db="EMBL/GenBank/DDBJ databases">
        <authorList>
            <person name="Gilroy R."/>
        </authorList>
    </citation>
    <scope>NUCLEOTIDE SEQUENCE</scope>
    <source>
        <strain evidence="2">1748</strain>
    </source>
</reference>
<evidence type="ECO:0000256" key="1">
    <source>
        <dbReference type="SAM" id="SignalP"/>
    </source>
</evidence>
<organism evidence="2 3">
    <name type="scientific">Candidatus Scatoplasma merdavium</name>
    <dbReference type="NCBI Taxonomy" id="2840932"/>
    <lineage>
        <taxon>Bacteria</taxon>
        <taxon>Bacillati</taxon>
        <taxon>Bacillota</taxon>
        <taxon>Bacilli</taxon>
        <taxon>Bacillales</taxon>
        <taxon>Candidatus Scatoplasma</taxon>
    </lineage>
</organism>